<dbReference type="InterPro" id="IPR001611">
    <property type="entry name" value="Leu-rich_rpt"/>
</dbReference>
<dbReference type="InterPro" id="IPR006553">
    <property type="entry name" value="Leu-rich_rpt_Cys-con_subtyp"/>
</dbReference>
<name>A0A0W0CYX5_CANGB</name>
<dbReference type="Proteomes" id="UP000054886">
    <property type="component" value="Unassembled WGS sequence"/>
</dbReference>
<dbReference type="GO" id="GO:0007094">
    <property type="term" value="P:mitotic spindle assembly checkpoint signaling"/>
    <property type="evidence" value="ECO:0007669"/>
    <property type="project" value="EnsemblFungi"/>
</dbReference>
<dbReference type="GO" id="GO:0031267">
    <property type="term" value="F:small GTPase binding"/>
    <property type="evidence" value="ECO:0007669"/>
    <property type="project" value="EnsemblFungi"/>
</dbReference>
<sequence length="511" mass="58061">MVVPDSNIMKNGSIKRLRDSQIENSPYSRPIKKITPNSSHEDLSATISNEGSLNFTPRTSRQESLYNMKKIFQKTYSQTKLGLFSSKKQVNTLETAIPTTPKQQLPTPTTSPEKNNILWSTPNSLTSLRTISNDLDDCRNRNLITDFSELSIINSSSSSIYSTQQSHPIFEIPEIIDNIVKQLYLIENEQDLSNGHHKKDVNRENTSTVVSCLAVSKTWNKVSKGYLMRDLKFTKSTSLTNFLSQCSTKKTTPQSLILHKMSDINNNNSRGLEINIDPKQLRHLEYYVCPNILPPVNWFQSLTKLEKLILPGNKLINDSYLIQICRYLPNLKVLDLRACDNITDAGIVAVGTHCKQLVSCNIGRHRNGSSITGLSVVALAKNTMIRTLGLAGCDITDASMWELAQKCGKNIERLSLNNCNKLTNFSLPMLFAFNYFPNLNVLEIQNIAKITDVRHMVRYEIWKRSQRIPILIKGCDRITKLIHEEERQIKAQSLKTARKDMTLWVNQLENE</sequence>
<dbReference type="GO" id="GO:0005737">
    <property type="term" value="C:cytoplasm"/>
    <property type="evidence" value="ECO:0007669"/>
    <property type="project" value="EnsemblFungi"/>
</dbReference>
<dbReference type="EMBL" id="LLZZ01000116">
    <property type="protein sequence ID" value="KTB04622.1"/>
    <property type="molecule type" value="Genomic_DNA"/>
</dbReference>
<dbReference type="AlphaFoldDB" id="A0A0W0CYX5"/>
<dbReference type="Gene3D" id="3.80.10.10">
    <property type="entry name" value="Ribonuclease Inhibitor"/>
    <property type="match status" value="2"/>
</dbReference>
<evidence type="ECO:0000313" key="3">
    <source>
        <dbReference type="Proteomes" id="UP000054886"/>
    </source>
</evidence>
<protein>
    <submittedName>
        <fullName evidence="2">Antagonist of mitotic exit network protein 1</fullName>
    </submittedName>
</protein>
<proteinExistence type="predicted"/>
<dbReference type="GO" id="GO:0031578">
    <property type="term" value="P:mitotic spindle orientation checkpoint signaling"/>
    <property type="evidence" value="ECO:0007669"/>
    <property type="project" value="EnsemblFungi"/>
</dbReference>
<dbReference type="InterPro" id="IPR032675">
    <property type="entry name" value="LRR_dom_sf"/>
</dbReference>
<dbReference type="PANTHER" id="PTHR13318">
    <property type="entry name" value="PARTNER OF PAIRED, ISOFORM B-RELATED"/>
    <property type="match status" value="1"/>
</dbReference>
<dbReference type="SUPFAM" id="SSF52047">
    <property type="entry name" value="RNI-like"/>
    <property type="match status" value="1"/>
</dbReference>
<dbReference type="GO" id="GO:2001042">
    <property type="term" value="P:negative regulation of septum digestion after cytokinesis"/>
    <property type="evidence" value="ECO:0007669"/>
    <property type="project" value="EnsemblFungi"/>
</dbReference>
<comment type="caution">
    <text evidence="2">The sequence shown here is derived from an EMBL/GenBank/DDBJ whole genome shotgun (WGS) entry which is preliminary data.</text>
</comment>
<dbReference type="CDD" id="cd09293">
    <property type="entry name" value="AMN1"/>
    <property type="match status" value="1"/>
</dbReference>
<dbReference type="GO" id="GO:0005933">
    <property type="term" value="C:cellular bud"/>
    <property type="evidence" value="ECO:0007669"/>
    <property type="project" value="EnsemblFungi"/>
</dbReference>
<gene>
    <name evidence="2" type="ORF">AO440_002216</name>
</gene>
<dbReference type="GO" id="GO:0019005">
    <property type="term" value="C:SCF ubiquitin ligase complex"/>
    <property type="evidence" value="ECO:0007669"/>
    <property type="project" value="TreeGrafter"/>
</dbReference>
<dbReference type="SMART" id="SM00367">
    <property type="entry name" value="LRR_CC"/>
    <property type="match status" value="5"/>
</dbReference>
<dbReference type="PANTHER" id="PTHR13318:SF247">
    <property type="entry name" value="GH16156P"/>
    <property type="match status" value="1"/>
</dbReference>
<evidence type="ECO:0000256" key="1">
    <source>
        <dbReference type="SAM" id="MobiDB-lite"/>
    </source>
</evidence>
<feature type="compositionally biased region" description="Low complexity" evidence="1">
    <location>
        <begin position="99"/>
        <end position="112"/>
    </location>
</feature>
<evidence type="ECO:0000313" key="2">
    <source>
        <dbReference type="EMBL" id="KTB04622.1"/>
    </source>
</evidence>
<dbReference type="VEuPathDB" id="FungiDB:CAGL0H07491g"/>
<dbReference type="GO" id="GO:0031146">
    <property type="term" value="P:SCF-dependent proteasomal ubiquitin-dependent protein catabolic process"/>
    <property type="evidence" value="ECO:0007669"/>
    <property type="project" value="EnsemblFungi"/>
</dbReference>
<dbReference type="VEuPathDB" id="FungiDB:GWK60_H07469"/>
<dbReference type="GO" id="GO:0032984">
    <property type="term" value="P:protein-containing complex disassembly"/>
    <property type="evidence" value="ECO:0007669"/>
    <property type="project" value="EnsemblFungi"/>
</dbReference>
<feature type="compositionally biased region" description="Polar residues" evidence="1">
    <location>
        <begin position="45"/>
        <end position="58"/>
    </location>
</feature>
<organism evidence="2 3">
    <name type="scientific">Candida glabrata</name>
    <name type="common">Yeast</name>
    <name type="synonym">Torulopsis glabrata</name>
    <dbReference type="NCBI Taxonomy" id="5478"/>
    <lineage>
        <taxon>Eukaryota</taxon>
        <taxon>Fungi</taxon>
        <taxon>Dikarya</taxon>
        <taxon>Ascomycota</taxon>
        <taxon>Saccharomycotina</taxon>
        <taxon>Saccharomycetes</taxon>
        <taxon>Saccharomycetales</taxon>
        <taxon>Saccharomycetaceae</taxon>
        <taxon>Nakaseomyces</taxon>
    </lineage>
</organism>
<dbReference type="Pfam" id="PF13516">
    <property type="entry name" value="LRR_6"/>
    <property type="match status" value="2"/>
</dbReference>
<dbReference type="GO" id="GO:0005634">
    <property type="term" value="C:nucleus"/>
    <property type="evidence" value="ECO:0007669"/>
    <property type="project" value="EnsemblFungi"/>
</dbReference>
<feature type="region of interest" description="Disordered" evidence="1">
    <location>
        <begin position="27"/>
        <end position="58"/>
    </location>
</feature>
<feature type="region of interest" description="Disordered" evidence="1">
    <location>
        <begin position="99"/>
        <end position="119"/>
    </location>
</feature>
<accession>A0A0W0CYX5</accession>
<reference evidence="2 3" key="1">
    <citation type="submission" date="2015-10" db="EMBL/GenBank/DDBJ databases">
        <title>Draft genomes sequences of Candida glabrata isolates 1A, 1B, 2A, 2B, 3A and 3B.</title>
        <authorList>
            <person name="Haavelsrud O.E."/>
            <person name="Gaustad P."/>
        </authorList>
    </citation>
    <scope>NUCLEOTIDE SEQUENCE [LARGE SCALE GENOMIC DNA]</scope>
    <source>
        <strain evidence="2">910700640</strain>
    </source>
</reference>
<dbReference type="VEuPathDB" id="FungiDB:GVI51_H07403"/>
<dbReference type="VEuPathDB" id="FungiDB:B1J91_H07491g"/>